<comment type="caution">
    <text evidence="1">The sequence shown here is derived from an EMBL/GenBank/DDBJ whole genome shotgun (WGS) entry which is preliminary data.</text>
</comment>
<protein>
    <recommendedName>
        <fullName evidence="3">Peptidase M41 domain-containing protein</fullName>
    </recommendedName>
</protein>
<sequence>MTTWYLNSDQSDGQPVFTRYPEPRAWAEGVGLYECLGFEDAVLRRAIAVHEAGHAVLCMAFGIPVVEICVREDLGKTSGEGGAAWVRTGDYWDVSYMRYAAMCAAGERAQDRWMRETGLWTPQRAWAVERTAGSDRDVLAQALRTVCGTELRFGASRPGVQYGTVQAVADSALSHLWDRLLCLAEALDDRGHLSGHAAARDAGLSYVAVPCEESEGVAA</sequence>
<dbReference type="GO" id="GO:0004176">
    <property type="term" value="F:ATP-dependent peptidase activity"/>
    <property type="evidence" value="ECO:0007669"/>
    <property type="project" value="InterPro"/>
</dbReference>
<keyword evidence="2" id="KW-1185">Reference proteome</keyword>
<dbReference type="RefSeq" id="WP_095582010.1">
    <property type="nucleotide sequence ID" value="NZ_JAJQQQ010000003.1"/>
</dbReference>
<reference evidence="1 2" key="1">
    <citation type="submission" date="2017-08" db="EMBL/GenBank/DDBJ databases">
        <title>Genome sequence of Streptomyces albireticuli NRRL B-1670.</title>
        <authorList>
            <person name="Graham D.E."/>
            <person name="Mahan K.M."/>
            <person name="Klingeman D.M."/>
            <person name="Hettich R.L."/>
            <person name="Parry R.J."/>
            <person name="Spain J.C."/>
        </authorList>
    </citation>
    <scope>NUCLEOTIDE SEQUENCE [LARGE SCALE GENOMIC DNA]</scope>
    <source>
        <strain evidence="1 2">NRRL B-1670</strain>
    </source>
</reference>
<dbReference type="GO" id="GO:0004222">
    <property type="term" value="F:metalloendopeptidase activity"/>
    <property type="evidence" value="ECO:0007669"/>
    <property type="project" value="InterPro"/>
</dbReference>
<evidence type="ECO:0008006" key="3">
    <source>
        <dbReference type="Google" id="ProtNLM"/>
    </source>
</evidence>
<evidence type="ECO:0000313" key="1">
    <source>
        <dbReference type="EMBL" id="PAU47512.1"/>
    </source>
</evidence>
<accession>A0A2A2D877</accession>
<evidence type="ECO:0000313" key="2">
    <source>
        <dbReference type="Proteomes" id="UP000218944"/>
    </source>
</evidence>
<gene>
    <name evidence="1" type="ORF">CK936_18120</name>
</gene>
<dbReference type="Proteomes" id="UP000218944">
    <property type="component" value="Unassembled WGS sequence"/>
</dbReference>
<proteinExistence type="predicted"/>
<dbReference type="EMBL" id="NSJV01000357">
    <property type="protein sequence ID" value="PAU47512.1"/>
    <property type="molecule type" value="Genomic_DNA"/>
</dbReference>
<organism evidence="1 2">
    <name type="scientific">Streptomyces albireticuli</name>
    <dbReference type="NCBI Taxonomy" id="1940"/>
    <lineage>
        <taxon>Bacteria</taxon>
        <taxon>Bacillati</taxon>
        <taxon>Actinomycetota</taxon>
        <taxon>Actinomycetes</taxon>
        <taxon>Kitasatosporales</taxon>
        <taxon>Streptomycetaceae</taxon>
        <taxon>Streptomyces</taxon>
    </lineage>
</organism>
<dbReference type="SUPFAM" id="SSF140990">
    <property type="entry name" value="FtsH protease domain-like"/>
    <property type="match status" value="1"/>
</dbReference>
<dbReference type="GO" id="GO:0005524">
    <property type="term" value="F:ATP binding"/>
    <property type="evidence" value="ECO:0007669"/>
    <property type="project" value="InterPro"/>
</dbReference>
<dbReference type="AlphaFoldDB" id="A0A2A2D877"/>
<name>A0A2A2D877_9ACTN</name>
<dbReference type="InterPro" id="IPR037219">
    <property type="entry name" value="Peptidase_M41-like"/>
</dbReference>
<dbReference type="GO" id="GO:0006508">
    <property type="term" value="P:proteolysis"/>
    <property type="evidence" value="ECO:0007669"/>
    <property type="project" value="InterPro"/>
</dbReference>